<feature type="signal peptide" evidence="1">
    <location>
        <begin position="1"/>
        <end position="20"/>
    </location>
</feature>
<evidence type="ECO:0000256" key="1">
    <source>
        <dbReference type="SAM" id="SignalP"/>
    </source>
</evidence>
<sequence>MKSRFIDCLGLLLLPCQLLAQSPAVTVPLEPVDTYLIKAYSQVGTNQTTDFAGFKGIPDYLVEKVIRYANTVRGQSQFEAYQQGKVTAEEWKKNRANLGRDTVGLSPTPIRHRINTLVGTDRQGHRVVIVDANSNCDFSDDRVLTYPMAVPIPINEKGHYTNAINAVCDTLPAVQVQLEAFDGRRVVPRTAWVKPNPYNSGWTYQDPVQNQFHLSLLAHEYRKGTTILGGQRVYFTVKSGTAGLPYNAQATTVEIRQTEETTTQSWPRTNEYKVGDSFILNNRRIQIQDISVLGDKLQLADVGSAGNTISRPADR</sequence>
<reference evidence="3" key="1">
    <citation type="submission" date="2019-09" db="EMBL/GenBank/DDBJ databases">
        <authorList>
            <person name="Jung D.-H."/>
        </authorList>
    </citation>
    <scope>NUCLEOTIDE SEQUENCE [LARGE SCALE GENOMIC DNA]</scope>
    <source>
        <strain evidence="3">JA-25</strain>
    </source>
</reference>
<accession>A0ABX0QCK9</accession>
<evidence type="ECO:0000313" key="3">
    <source>
        <dbReference type="Proteomes" id="UP000606008"/>
    </source>
</evidence>
<keyword evidence="1" id="KW-0732">Signal</keyword>
<gene>
    <name evidence="2" type="ORF">F7231_00685</name>
</gene>
<comment type="caution">
    <text evidence="2">The sequence shown here is derived from an EMBL/GenBank/DDBJ whole genome shotgun (WGS) entry which is preliminary data.</text>
</comment>
<feature type="chain" id="PRO_5046600016" evidence="1">
    <location>
        <begin position="21"/>
        <end position="315"/>
    </location>
</feature>
<organism evidence="2 3">
    <name type="scientific">Fibrivirga algicola</name>
    <dbReference type="NCBI Taxonomy" id="2950420"/>
    <lineage>
        <taxon>Bacteria</taxon>
        <taxon>Pseudomonadati</taxon>
        <taxon>Bacteroidota</taxon>
        <taxon>Cytophagia</taxon>
        <taxon>Cytophagales</taxon>
        <taxon>Spirosomataceae</taxon>
        <taxon>Fibrivirga</taxon>
    </lineage>
</organism>
<reference evidence="3" key="2">
    <citation type="submission" date="2023-07" db="EMBL/GenBank/DDBJ databases">
        <authorList>
            <person name="Jung D.-H."/>
        </authorList>
    </citation>
    <scope>NUCLEOTIDE SEQUENCE [LARGE SCALE GENOMIC DNA]</scope>
    <source>
        <strain evidence="3">JA-25</strain>
    </source>
</reference>
<protein>
    <submittedName>
        <fullName evidence="2">Uncharacterized protein</fullName>
    </submittedName>
</protein>
<name>A0ABX0QCK9_9BACT</name>
<proteinExistence type="predicted"/>
<dbReference type="EMBL" id="WAEL01000001">
    <property type="protein sequence ID" value="NID08672.1"/>
    <property type="molecule type" value="Genomic_DNA"/>
</dbReference>
<evidence type="ECO:0000313" key="2">
    <source>
        <dbReference type="EMBL" id="NID08672.1"/>
    </source>
</evidence>
<keyword evidence="3" id="KW-1185">Reference proteome</keyword>
<dbReference type="Proteomes" id="UP000606008">
    <property type="component" value="Unassembled WGS sequence"/>
</dbReference>
<dbReference type="RefSeq" id="WP_166690551.1">
    <property type="nucleotide sequence ID" value="NZ_WAEL01000001.1"/>
</dbReference>